<evidence type="ECO:0000313" key="1">
    <source>
        <dbReference type="EMBL" id="SFH98689.1"/>
    </source>
</evidence>
<dbReference type="RefSeq" id="WP_256211315.1">
    <property type="nucleotide sequence ID" value="NZ_FOQK01000010.1"/>
</dbReference>
<dbReference type="EMBL" id="FOQK01000010">
    <property type="protein sequence ID" value="SFH98689.1"/>
    <property type="molecule type" value="Genomic_DNA"/>
</dbReference>
<evidence type="ECO:0000313" key="2">
    <source>
        <dbReference type="Proteomes" id="UP000183639"/>
    </source>
</evidence>
<dbReference type="Proteomes" id="UP000183639">
    <property type="component" value="Unassembled WGS sequence"/>
</dbReference>
<accession>A0A1I3EI84</accession>
<proteinExistence type="predicted"/>
<gene>
    <name evidence="1" type="ORF">SAMN04487861_11061</name>
</gene>
<name>A0A1I3EI84_SELRU</name>
<reference evidence="1 2" key="1">
    <citation type="submission" date="2016-10" db="EMBL/GenBank/DDBJ databases">
        <authorList>
            <person name="de Groot N.N."/>
        </authorList>
    </citation>
    <scope>NUCLEOTIDE SEQUENCE [LARGE SCALE GENOMIC DNA]</scope>
    <source>
        <strain evidence="1 2">Z108</strain>
    </source>
</reference>
<sequence length="199" mass="23464">MKVGDDMKTIARFIDGSGLLLTKKALRSGIKKDNFYRFVADNHFKKVAQGVYLAPEAWEDSAFILHQRCPQAVFSHDEALFYYDLIDREPMEQTITIYSGYNTQKLKASRIKVFTVKKELLNIGRTEYKNSFGHMIPIYDLERTICDLVRNRSNFEIQDFHTALKNYTRHPDKDFNKLMTYAPLFRVEKLIRQFMEMLL</sequence>
<dbReference type="AlphaFoldDB" id="A0A1I3EI84"/>
<organism evidence="1 2">
    <name type="scientific">Selenomonas ruminantium</name>
    <dbReference type="NCBI Taxonomy" id="971"/>
    <lineage>
        <taxon>Bacteria</taxon>
        <taxon>Bacillati</taxon>
        <taxon>Bacillota</taxon>
        <taxon>Negativicutes</taxon>
        <taxon>Selenomonadales</taxon>
        <taxon>Selenomonadaceae</taxon>
        <taxon>Selenomonas</taxon>
    </lineage>
</organism>
<protein>
    <submittedName>
        <fullName evidence="1">Transcriptional regulator, AbiEi antitoxin, Type IV TA system</fullName>
    </submittedName>
</protein>